<reference evidence="2 3" key="1">
    <citation type="submission" date="2023-05" db="EMBL/GenBank/DDBJ databases">
        <title>Marinobacter albus sp. nov., a marine bacterium isolated from sand in a coastal intertidal zone of huludao.</title>
        <authorList>
            <person name="Deng T."/>
        </authorList>
    </citation>
    <scope>NUCLEOTIDE SEQUENCE [LARGE SCALE GENOMIC DNA]</scope>
    <source>
        <strain evidence="2 3">M216</strain>
    </source>
</reference>
<evidence type="ECO:0000313" key="2">
    <source>
        <dbReference type="EMBL" id="MDK9558378.1"/>
    </source>
</evidence>
<feature type="chain" id="PRO_5046390775" evidence="1">
    <location>
        <begin position="22"/>
        <end position="213"/>
    </location>
</feature>
<organism evidence="2 3">
    <name type="scientific">Marinobacter albus</name>
    <dbReference type="NCBI Taxonomy" id="3030833"/>
    <lineage>
        <taxon>Bacteria</taxon>
        <taxon>Pseudomonadati</taxon>
        <taxon>Pseudomonadota</taxon>
        <taxon>Gammaproteobacteria</taxon>
        <taxon>Pseudomonadales</taxon>
        <taxon>Marinobacteraceae</taxon>
        <taxon>Marinobacter</taxon>
    </lineage>
</organism>
<dbReference type="RefSeq" id="WP_285368371.1">
    <property type="nucleotide sequence ID" value="NZ_JASSQD010000002.1"/>
</dbReference>
<keyword evidence="3" id="KW-1185">Reference proteome</keyword>
<evidence type="ECO:0000313" key="3">
    <source>
        <dbReference type="Proteomes" id="UP001223547"/>
    </source>
</evidence>
<gene>
    <name evidence="2" type="ORF">QQF73_12165</name>
</gene>
<accession>A0ABT7HDH6</accession>
<sequence length="213" mass="23688">MIKKLLVVVLVLLTWSTPVLASELTVTVTDSGSNEPVPDAVVYLDRIDTLTPVTAEIYQKDRAFHPTVLIVPVGSLVEFPNRDNTQHHVYSFSPAKTFNIELYAGKPEAPILFDKPGVVELGCNIHDRMRAFIIVTDTNAIGRTDAEGRITLATSAETGPLTVNIWHQRLPDNTRPVERKLDNLVAQTLTIDLAPKPETDDAINLLQQRFREL</sequence>
<comment type="caution">
    <text evidence="2">The sequence shown here is derived from an EMBL/GenBank/DDBJ whole genome shotgun (WGS) entry which is preliminary data.</text>
</comment>
<dbReference type="CDD" id="cd04221">
    <property type="entry name" value="MauL"/>
    <property type="match status" value="1"/>
</dbReference>
<dbReference type="InterPro" id="IPR034242">
    <property type="entry name" value="MauL"/>
</dbReference>
<dbReference type="SUPFAM" id="SSF49503">
    <property type="entry name" value="Cupredoxins"/>
    <property type="match status" value="1"/>
</dbReference>
<dbReference type="Gene3D" id="2.60.40.420">
    <property type="entry name" value="Cupredoxins - blue copper proteins"/>
    <property type="match status" value="1"/>
</dbReference>
<feature type="signal peptide" evidence="1">
    <location>
        <begin position="1"/>
        <end position="21"/>
    </location>
</feature>
<name>A0ABT7HDH6_9GAMM</name>
<keyword evidence="1" id="KW-0732">Signal</keyword>
<dbReference type="EMBL" id="JASSQD010000002">
    <property type="protein sequence ID" value="MDK9558378.1"/>
    <property type="molecule type" value="Genomic_DNA"/>
</dbReference>
<dbReference type="InterPro" id="IPR008972">
    <property type="entry name" value="Cupredoxin"/>
</dbReference>
<proteinExistence type="predicted"/>
<dbReference type="Proteomes" id="UP001223547">
    <property type="component" value="Unassembled WGS sequence"/>
</dbReference>
<evidence type="ECO:0000256" key="1">
    <source>
        <dbReference type="SAM" id="SignalP"/>
    </source>
</evidence>
<protein>
    <submittedName>
        <fullName evidence="2">Methylamine utilization protein</fullName>
    </submittedName>
</protein>